<evidence type="ECO:0000259" key="17">
    <source>
        <dbReference type="PROSITE" id="PS50901"/>
    </source>
</evidence>
<evidence type="ECO:0000256" key="4">
    <source>
        <dbReference type="ARBA" id="ARBA00022618"/>
    </source>
</evidence>
<evidence type="ECO:0000256" key="9">
    <source>
        <dbReference type="ARBA" id="ARBA00022989"/>
    </source>
</evidence>
<dbReference type="PANTHER" id="PTHR22683:SF41">
    <property type="entry name" value="DNA TRANSLOCASE FTSK"/>
    <property type="match status" value="1"/>
</dbReference>
<keyword evidence="7" id="KW-0159">Chromosome partition</keyword>
<evidence type="ECO:0000256" key="8">
    <source>
        <dbReference type="ARBA" id="ARBA00022840"/>
    </source>
</evidence>
<feature type="compositionally biased region" description="Acidic residues" evidence="15">
    <location>
        <begin position="194"/>
        <end position="205"/>
    </location>
</feature>
<dbReference type="GO" id="GO:0005886">
    <property type="term" value="C:plasma membrane"/>
    <property type="evidence" value="ECO:0007669"/>
    <property type="project" value="UniProtKB-SubCell"/>
</dbReference>
<name>A0A2M6WBR2_9BACT</name>
<dbReference type="SUPFAM" id="SSF52540">
    <property type="entry name" value="P-loop containing nucleoside triphosphate hydrolases"/>
    <property type="match status" value="1"/>
</dbReference>
<evidence type="ECO:0000256" key="2">
    <source>
        <dbReference type="ARBA" id="ARBA00006474"/>
    </source>
</evidence>
<dbReference type="Pfam" id="PF09397">
    <property type="entry name" value="FtsK_gamma"/>
    <property type="match status" value="1"/>
</dbReference>
<dbReference type="Pfam" id="PF17854">
    <property type="entry name" value="FtsK_alpha"/>
    <property type="match status" value="1"/>
</dbReference>
<dbReference type="PROSITE" id="PS50901">
    <property type="entry name" value="FTSK"/>
    <property type="match status" value="1"/>
</dbReference>
<dbReference type="InterPro" id="IPR050206">
    <property type="entry name" value="FtsK/SpoIIIE/SftA"/>
</dbReference>
<feature type="transmembrane region" description="Helical" evidence="16">
    <location>
        <begin position="99"/>
        <end position="116"/>
    </location>
</feature>
<dbReference type="Gene3D" id="3.30.980.40">
    <property type="match status" value="1"/>
</dbReference>
<dbReference type="SUPFAM" id="SSF46785">
    <property type="entry name" value="Winged helix' DNA-binding domain"/>
    <property type="match status" value="1"/>
</dbReference>
<feature type="transmembrane region" description="Helical" evidence="16">
    <location>
        <begin position="67"/>
        <end position="87"/>
    </location>
</feature>
<evidence type="ECO:0000256" key="7">
    <source>
        <dbReference type="ARBA" id="ARBA00022829"/>
    </source>
</evidence>
<feature type="compositionally biased region" description="Acidic residues" evidence="15">
    <location>
        <begin position="214"/>
        <end position="232"/>
    </location>
</feature>
<feature type="binding site" evidence="14">
    <location>
        <begin position="416"/>
        <end position="423"/>
    </location>
    <ligand>
        <name>ATP</name>
        <dbReference type="ChEBI" id="CHEBI:30616"/>
    </ligand>
</feature>
<feature type="transmembrane region" description="Helical" evidence="16">
    <location>
        <begin position="149"/>
        <end position="167"/>
    </location>
</feature>
<dbReference type="InterPro" id="IPR041027">
    <property type="entry name" value="FtsK_alpha"/>
</dbReference>
<reference evidence="19" key="1">
    <citation type="submission" date="2017-09" db="EMBL/GenBank/DDBJ databases">
        <title>Depth-based differentiation of microbial function through sediment-hosted aquifers and enrichment of novel symbionts in the deep terrestrial subsurface.</title>
        <authorList>
            <person name="Probst A.J."/>
            <person name="Ladd B."/>
            <person name="Jarett J.K."/>
            <person name="Geller-Mcgrath D.E."/>
            <person name="Sieber C.M.K."/>
            <person name="Emerson J.B."/>
            <person name="Anantharaman K."/>
            <person name="Thomas B.C."/>
            <person name="Malmstrom R."/>
            <person name="Stieglmeier M."/>
            <person name="Klingl A."/>
            <person name="Woyke T."/>
            <person name="Ryan C.M."/>
            <person name="Banfield J.F."/>
        </authorList>
    </citation>
    <scope>NUCLEOTIDE SEQUENCE [LARGE SCALE GENOMIC DNA]</scope>
</reference>
<keyword evidence="9 16" id="KW-1133">Transmembrane helix</keyword>
<dbReference type="SMART" id="SM00382">
    <property type="entry name" value="AAA"/>
    <property type="match status" value="1"/>
</dbReference>
<dbReference type="Pfam" id="PF13491">
    <property type="entry name" value="FtsK_4TM"/>
    <property type="match status" value="1"/>
</dbReference>
<keyword evidence="6 14" id="KW-0547">Nucleotide-binding</keyword>
<dbReference type="EMBL" id="PFBO01000118">
    <property type="protein sequence ID" value="PIT90250.1"/>
    <property type="molecule type" value="Genomic_DNA"/>
</dbReference>
<evidence type="ECO:0000256" key="12">
    <source>
        <dbReference type="ARBA" id="ARBA00023306"/>
    </source>
</evidence>
<protein>
    <submittedName>
        <fullName evidence="18">Cell division protein FtsK</fullName>
    </submittedName>
</protein>
<dbReference type="PANTHER" id="PTHR22683">
    <property type="entry name" value="SPORULATION PROTEIN RELATED"/>
    <property type="match status" value="1"/>
</dbReference>
<sequence length="758" mass="84306">MGKKRKKRKYAKRATEEEIEERGFNNPEVKKSIAIVILFVLAALSVLSFFELAGAFGDFFKTTIELIFGWGSYLFPIILLISGYLMLMPDKYEIKPSNYLGLFFLVLSYSGILQFIKDLGEATTFLAGSGGGYLGFFIFLPLQNIMGSWASLIILLAILLISLVLAFNTSLNSIFRKINIFRLITSRISREKDDADWEEDEEEGWQENPAEAETMADEEEVEEEKPEEETEEEKFTRKEIKPSITKIKGHIPDDVKVTFASSRIKKIEVPLSLLEGRKGKPTSGDIKNNMEVIQSTLENFGILVEMGEVSVGPTVTQFTLKPHQGIKLSRIVALQNDLAMSLAAHPIRIEAPIPGKALVGIEVPNQSITIVKLKDILISKEFQKKKGHLKICLGEDVSGRSWVVDLTSMPHMLIAGATGSGKSVCINNVIISLLYQYTPEELRLIMVDPKKVELSSYNGIPHLMTPVITDVSKTINSLRWVVREMDERFKLLNAAKKRNIDGYNSSVLVNKLPYIVVIIDELADLMVVAARDVETAIVRLSQMARAVGIHLIVATQRPSVNIITGLIKANIPARIAFAVASQIDSRTILDNSGAEKLLGKGDMLFTSAEESKPRRIQGAYLTDDEIERVIDFWKEQNEPDYNEEITESQSGSSPLGVDIDPDGDELLEEAKDIVIKADKASASLLQRRLRVGYARAARLIDLLENQGIVGPADGAKPREILVTDNNDLHIPSETTAKYEGYDDSSQAEDTEDESVELE</sequence>
<feature type="domain" description="FtsK" evidence="17">
    <location>
        <begin position="399"/>
        <end position="586"/>
    </location>
</feature>
<feature type="transmembrane region" description="Helical" evidence="16">
    <location>
        <begin position="32"/>
        <end position="55"/>
    </location>
</feature>
<dbReference type="SMART" id="SM00843">
    <property type="entry name" value="Ftsk_gamma"/>
    <property type="match status" value="1"/>
</dbReference>
<accession>A0A2M6WBR2</accession>
<feature type="non-terminal residue" evidence="18">
    <location>
        <position position="758"/>
    </location>
</feature>
<dbReference type="InterPro" id="IPR027417">
    <property type="entry name" value="P-loop_NTPase"/>
</dbReference>
<dbReference type="Proteomes" id="UP000230543">
    <property type="component" value="Unassembled WGS sequence"/>
</dbReference>
<evidence type="ECO:0000256" key="14">
    <source>
        <dbReference type="PROSITE-ProRule" id="PRU00289"/>
    </source>
</evidence>
<proteinExistence type="inferred from homology"/>
<dbReference type="Pfam" id="PF01580">
    <property type="entry name" value="FtsK_SpoIIIE"/>
    <property type="match status" value="1"/>
</dbReference>
<evidence type="ECO:0000256" key="15">
    <source>
        <dbReference type="SAM" id="MobiDB-lite"/>
    </source>
</evidence>
<evidence type="ECO:0000256" key="10">
    <source>
        <dbReference type="ARBA" id="ARBA00023125"/>
    </source>
</evidence>
<comment type="subunit">
    <text evidence="13">Homohexamer. Forms a ring that surrounds DNA.</text>
</comment>
<evidence type="ECO:0000256" key="3">
    <source>
        <dbReference type="ARBA" id="ARBA00022475"/>
    </source>
</evidence>
<dbReference type="InterPro" id="IPR036388">
    <property type="entry name" value="WH-like_DNA-bd_sf"/>
</dbReference>
<evidence type="ECO:0000256" key="11">
    <source>
        <dbReference type="ARBA" id="ARBA00023136"/>
    </source>
</evidence>
<dbReference type="InterPro" id="IPR003593">
    <property type="entry name" value="AAA+_ATPase"/>
</dbReference>
<keyword evidence="8 14" id="KW-0067">ATP-binding</keyword>
<feature type="region of interest" description="Disordered" evidence="15">
    <location>
        <begin position="193"/>
        <end position="238"/>
    </location>
</feature>
<dbReference type="InterPro" id="IPR002543">
    <property type="entry name" value="FtsK_dom"/>
</dbReference>
<feature type="region of interest" description="Disordered" evidence="15">
    <location>
        <begin position="726"/>
        <end position="758"/>
    </location>
</feature>
<feature type="compositionally biased region" description="Acidic residues" evidence="15">
    <location>
        <begin position="741"/>
        <end position="758"/>
    </location>
</feature>
<dbReference type="InterPro" id="IPR018541">
    <property type="entry name" value="Ftsk_gamma"/>
</dbReference>
<dbReference type="AlphaFoldDB" id="A0A2M6WBR2"/>
<evidence type="ECO:0000256" key="6">
    <source>
        <dbReference type="ARBA" id="ARBA00022741"/>
    </source>
</evidence>
<dbReference type="GO" id="GO:0007059">
    <property type="term" value="P:chromosome segregation"/>
    <property type="evidence" value="ECO:0007669"/>
    <property type="project" value="UniProtKB-KW"/>
</dbReference>
<dbReference type="GO" id="GO:0003677">
    <property type="term" value="F:DNA binding"/>
    <property type="evidence" value="ECO:0007669"/>
    <property type="project" value="UniProtKB-KW"/>
</dbReference>
<evidence type="ECO:0000313" key="19">
    <source>
        <dbReference type="Proteomes" id="UP000230543"/>
    </source>
</evidence>
<evidence type="ECO:0000256" key="1">
    <source>
        <dbReference type="ARBA" id="ARBA00004651"/>
    </source>
</evidence>
<dbReference type="GO" id="GO:0051301">
    <property type="term" value="P:cell division"/>
    <property type="evidence" value="ECO:0007669"/>
    <property type="project" value="UniProtKB-KW"/>
</dbReference>
<comment type="similarity">
    <text evidence="2">Belongs to the FtsK/SpoIIIE/SftA family.</text>
</comment>
<keyword evidence="12" id="KW-0131">Cell cycle</keyword>
<dbReference type="Gene3D" id="3.40.50.300">
    <property type="entry name" value="P-loop containing nucleotide triphosphate hydrolases"/>
    <property type="match status" value="1"/>
</dbReference>
<keyword evidence="5 16" id="KW-0812">Transmembrane</keyword>
<keyword evidence="4 18" id="KW-0132">Cell division</keyword>
<organism evidence="18 19">
    <name type="scientific">Candidatus Komeilibacteria bacterium CG10_big_fil_rev_8_21_14_0_10_41_13</name>
    <dbReference type="NCBI Taxonomy" id="1974476"/>
    <lineage>
        <taxon>Bacteria</taxon>
        <taxon>Candidatus Komeiliibacteriota</taxon>
    </lineage>
</organism>
<dbReference type="Gene3D" id="1.10.10.10">
    <property type="entry name" value="Winged helix-like DNA-binding domain superfamily/Winged helix DNA-binding domain"/>
    <property type="match status" value="1"/>
</dbReference>
<dbReference type="InterPro" id="IPR025199">
    <property type="entry name" value="FtsK_4TM"/>
</dbReference>
<comment type="subcellular location">
    <subcellularLocation>
        <location evidence="1">Cell membrane</location>
        <topology evidence="1">Multi-pass membrane protein</topology>
    </subcellularLocation>
</comment>
<evidence type="ECO:0000313" key="18">
    <source>
        <dbReference type="EMBL" id="PIT90250.1"/>
    </source>
</evidence>
<evidence type="ECO:0000256" key="16">
    <source>
        <dbReference type="SAM" id="Phobius"/>
    </source>
</evidence>
<dbReference type="GO" id="GO:0005524">
    <property type="term" value="F:ATP binding"/>
    <property type="evidence" value="ECO:0007669"/>
    <property type="project" value="UniProtKB-UniRule"/>
</dbReference>
<evidence type="ECO:0000256" key="5">
    <source>
        <dbReference type="ARBA" id="ARBA00022692"/>
    </source>
</evidence>
<gene>
    <name evidence="18" type="ORF">COU22_03230</name>
</gene>
<keyword evidence="11 16" id="KW-0472">Membrane</keyword>
<comment type="caution">
    <text evidence="18">The sequence shown here is derived from an EMBL/GenBank/DDBJ whole genome shotgun (WGS) entry which is preliminary data.</text>
</comment>
<feature type="transmembrane region" description="Helical" evidence="16">
    <location>
        <begin position="122"/>
        <end position="142"/>
    </location>
</feature>
<keyword evidence="3" id="KW-1003">Cell membrane</keyword>
<keyword evidence="10" id="KW-0238">DNA-binding</keyword>
<evidence type="ECO:0000256" key="13">
    <source>
        <dbReference type="ARBA" id="ARBA00025923"/>
    </source>
</evidence>
<dbReference type="InterPro" id="IPR036390">
    <property type="entry name" value="WH_DNA-bd_sf"/>
</dbReference>